<dbReference type="eggNOG" id="COG0827">
    <property type="taxonomic scope" value="Bacteria"/>
</dbReference>
<dbReference type="HOGENOM" id="CLU_224425_0_0_7"/>
<dbReference type="Gene3D" id="3.40.50.150">
    <property type="entry name" value="Vaccinia Virus protein VP39"/>
    <property type="match status" value="1"/>
</dbReference>
<feature type="domain" description="Large polyvalent protein associated" evidence="4">
    <location>
        <begin position="3415"/>
        <end position="3603"/>
    </location>
</feature>
<dbReference type="GO" id="GO:0003676">
    <property type="term" value="F:nucleic acid binding"/>
    <property type="evidence" value="ECO:0007669"/>
    <property type="project" value="InterPro"/>
</dbReference>
<dbReference type="InterPro" id="IPR002052">
    <property type="entry name" value="DNA_methylase_N6_adenine_CS"/>
</dbReference>
<evidence type="ECO:0000256" key="1">
    <source>
        <dbReference type="SAM" id="MobiDB-lite"/>
    </source>
</evidence>
<reference evidence="5 6" key="2">
    <citation type="submission" date="2013-04" db="EMBL/GenBank/DDBJ databases">
        <title>The Genome Sequence of Bilophila wadsworthia 3_1_6.</title>
        <authorList>
            <consortium name="The Broad Institute Genomics Platform"/>
            <person name="Earl A."/>
            <person name="Ward D."/>
            <person name="Feldgarden M."/>
            <person name="Gevers D."/>
            <person name="Sibley C."/>
            <person name="Strauss J."/>
            <person name="Allen-Vercoe E."/>
            <person name="Walker B."/>
            <person name="Young S."/>
            <person name="Zeng Q."/>
            <person name="Gargeya S."/>
            <person name="Fitzgerald M."/>
            <person name="Haas B."/>
            <person name="Abouelleil A."/>
            <person name="Allen A.W."/>
            <person name="Alvarado L."/>
            <person name="Arachchi H.M."/>
            <person name="Berlin A.M."/>
            <person name="Chapman S.B."/>
            <person name="Gainer-Dewar J."/>
            <person name="Goldberg J."/>
            <person name="Griggs A."/>
            <person name="Gujja S."/>
            <person name="Hansen M."/>
            <person name="Howarth C."/>
            <person name="Imamovic A."/>
            <person name="Ireland A."/>
            <person name="Larimer J."/>
            <person name="McCowan C."/>
            <person name="Murphy C."/>
            <person name="Pearson M."/>
            <person name="Poon T.W."/>
            <person name="Priest M."/>
            <person name="Roberts A."/>
            <person name="Saif S."/>
            <person name="Shea T."/>
            <person name="Sisk P."/>
            <person name="Sykes S."/>
            <person name="Wortman J."/>
            <person name="Nusbaum C."/>
            <person name="Birren B."/>
        </authorList>
    </citation>
    <scope>NUCLEOTIDE SEQUENCE [LARGE SCALE GENOMIC DNA]</scope>
    <source>
        <strain evidence="5 6">3_1_6</strain>
    </source>
</reference>
<comment type="caution">
    <text evidence="5">The sequence shown here is derived from an EMBL/GenBank/DDBJ whole genome shotgun (WGS) entry which is preliminary data.</text>
</comment>
<dbReference type="eggNOG" id="COG3206">
    <property type="taxonomic scope" value="Bacteria"/>
</dbReference>
<feature type="region of interest" description="Disordered" evidence="1">
    <location>
        <begin position="639"/>
        <end position="683"/>
    </location>
</feature>
<feature type="region of interest" description="Disordered" evidence="1">
    <location>
        <begin position="726"/>
        <end position="765"/>
    </location>
</feature>
<dbReference type="InterPro" id="IPR041131">
    <property type="entry name" value="MuF_C"/>
</dbReference>
<dbReference type="RefSeq" id="WP_016361029.1">
    <property type="nucleotide sequence ID" value="NZ_KE150240.1"/>
</dbReference>
<evidence type="ECO:0000259" key="4">
    <source>
        <dbReference type="Pfam" id="PF18857"/>
    </source>
</evidence>
<name>S2LB37_BILW3</name>
<feature type="region of interest" description="Disordered" evidence="1">
    <location>
        <begin position="1511"/>
        <end position="1561"/>
    </location>
</feature>
<evidence type="ECO:0000259" key="3">
    <source>
        <dbReference type="Pfam" id="PF18819"/>
    </source>
</evidence>
<feature type="region of interest" description="Disordered" evidence="1">
    <location>
        <begin position="1747"/>
        <end position="1767"/>
    </location>
</feature>
<dbReference type="Pfam" id="PF18857">
    <property type="entry name" value="LPD38"/>
    <property type="match status" value="1"/>
</dbReference>
<accession>S2LB37</accession>
<dbReference type="STRING" id="563192.HMPREF0179_05306"/>
<gene>
    <name evidence="5" type="ORF">HMPREF0179_05306</name>
</gene>
<proteinExistence type="predicted"/>
<feature type="region of interest" description="Disordered" evidence="1">
    <location>
        <begin position="500"/>
        <end position="525"/>
    </location>
</feature>
<dbReference type="Proteomes" id="UP000006034">
    <property type="component" value="Unassembled WGS sequence"/>
</dbReference>
<dbReference type="CDD" id="cd02440">
    <property type="entry name" value="AdoMet_MTases"/>
    <property type="match status" value="1"/>
</dbReference>
<dbReference type="InterPro" id="IPR041398">
    <property type="entry name" value="DdrB_dom"/>
</dbReference>
<dbReference type="GO" id="GO:0032259">
    <property type="term" value="P:methylation"/>
    <property type="evidence" value="ECO:0007669"/>
    <property type="project" value="InterPro"/>
</dbReference>
<dbReference type="EMBL" id="ADCP02000003">
    <property type="protein sequence ID" value="EPC05707.1"/>
    <property type="molecule type" value="Genomic_DNA"/>
</dbReference>
<dbReference type="Pfam" id="PF18819">
    <property type="entry name" value="MuF_C"/>
    <property type="match status" value="1"/>
</dbReference>
<organism evidence="5 6">
    <name type="scientific">Bilophila wadsworthia (strain 3_1_6)</name>
    <dbReference type="NCBI Taxonomy" id="563192"/>
    <lineage>
        <taxon>Bacteria</taxon>
        <taxon>Pseudomonadati</taxon>
        <taxon>Thermodesulfobacteriota</taxon>
        <taxon>Desulfovibrionia</taxon>
        <taxon>Desulfovibrionales</taxon>
        <taxon>Desulfovibrionaceae</taxon>
        <taxon>Bilophila</taxon>
    </lineage>
</organism>
<feature type="domain" description="DdrB-like" evidence="2">
    <location>
        <begin position="1137"/>
        <end position="1269"/>
    </location>
</feature>
<feature type="compositionally biased region" description="Basic and acidic residues" evidence="1">
    <location>
        <begin position="1058"/>
        <end position="1067"/>
    </location>
</feature>
<evidence type="ECO:0000313" key="5">
    <source>
        <dbReference type="EMBL" id="EPC05707.1"/>
    </source>
</evidence>
<keyword evidence="6" id="KW-1185">Reference proteome</keyword>
<dbReference type="PROSITE" id="PS00092">
    <property type="entry name" value="N6_MTASE"/>
    <property type="match status" value="1"/>
</dbReference>
<feature type="compositionally biased region" description="Basic and acidic residues" evidence="1">
    <location>
        <begin position="727"/>
        <end position="745"/>
    </location>
</feature>
<evidence type="ECO:0000313" key="6">
    <source>
        <dbReference type="Proteomes" id="UP000006034"/>
    </source>
</evidence>
<evidence type="ECO:0008006" key="7">
    <source>
        <dbReference type="Google" id="ProtNLM"/>
    </source>
</evidence>
<feature type="region of interest" description="Disordered" evidence="1">
    <location>
        <begin position="381"/>
        <end position="400"/>
    </location>
</feature>
<feature type="domain" description="Phage MuF C-terminal" evidence="3">
    <location>
        <begin position="2674"/>
        <end position="2768"/>
    </location>
</feature>
<sequence>MKTIGEYRARYPQLRELTDYQLTRAVYDTTAPDMPLEDFAKAFGGVTEEDPEEVRIQEYNLSHPDDTIRREDMGKASLLSDTGHGIAAGINELAAIPFWLAEEMGIEPAGRAKDYFLKSAEEKRKGYSPEMKLARAEEFFTEEPDGSYGLGGAWTSPRKILGSVAESAPGMVGGMGLSALAARGLMKAGFSRGLAWAVGASLGEGTIGGAQNALDVHEAILAMPEDKLAASPEYQEILQRTGDPKRAREELANSVAAMTGLKTGASTAVLSAPSGYMFGKILGGETGKTLLGTAAKQGAAEFGEEAGQSGAEQYLSQAELQRADPTIDPMSGVGEAAVSGGFAGMAMGGGMGGFGHVLGSRAQQQPGAPAVSDAQPVLPPEQQAALPEGGHGSPLELGPGQNIVMGTDRAYEDPIATPPPTSPLQKGMEAILGGPLGLSTAPAAPDFAVTPGGRAVSANGIVQPDAFGPIAAGMRSDMPPLLADQVYDVEYSVVPGAPKALSEAPRGLPLGQDKSPVAPESPQPFDAQANGGSAPLQLTRINDKSFMLHGDTGPFEEAIKAAGGRLDRKVGGWRFPLVREGEIRELFGIPLGAETVPGDNLVSEVPEASPEVLRETPLPVSGDMAMSGQTGLEVTHGGLQQGTPGTGTGELLSESVPVDAAGNPGELDAVTGRPGDFPMGDRGSRPDMDTAVPGAGGTEAGLGAVVQRAAGPVEIPAEGVDAALLSPDRRNVPDGGAGRHAEGGRRGTVFRGHGQVGRDVPGGSERTERAALEGNGAQGVEQKLLRAIERQNGGLTPEAEAWARSLPSARQEAAWQQLTLDAFKGYTASNLRVDEASLKFIPLSKDTKTSLQLKALANVFGQDLILFRDASKQPTGILGATIPAINNVIFMEENREGYRPHLSVLGHEMLHSLHNSSFKLYSDFRKYLLSELKPEALQHYREVLDRRTGHDGTVGRMSDDKILEEIGADLVGKRLTEESFWAKMAEERPSLFARVSQFVRDLLDRVTAAFRADPLPAAWVKDFDAIRRHIDAMMGQWAEKNARAKTGGTPPHSGNTREVLDGRDETVRNAGRNGGEGSDHAGGLLQSNRGRHGAPVDLVGDGGRGGDRGRAAQPAPEGREGERPRQPVAVKIPNRADEPAHYELLEADDVRASHLPSRGFQKNPAYGLENERRYHDEPGSRAKVMENAAKLDPAFLMESVDANHGAPVIDHDNNVLGGNGRAMSIARAYESFPERGEQYREALKANADRLGIDPAQVDAMHSPMLVRRLERGMSREERQQLVTAMNDDFKDAKEKRASGKSRGERFGRRTLDMLSAGLKDAESLREYFDTPASVAVVERMMEDGVIQRSERNALVGADGLLNPDGKKVVEEALRGRIARSYEALAKLPADVVGKLDAVIPHILVAEGIGKPWNITEHVRDSVDLLVGFKGSGVKEPGTYLKQVNMLTGRAPVQDFSKQAIALFRMALDAKKGEYVKAFESYLKNAKLSPEAGNIPGVAKPQDKAFRDAFGMKTEATPNKPEKREAEKPQTEEETKGQPPEKSPKKEPQEQTSGKPGDAGHVERHRALYKSLLNGKASLEDYHRGFSALLENEEAVRAELSGMTVNALLARGGAMFAWRHKGDKKADIVDALYRDMLSDFTLGQPYSVSGFMGMGPEEYRKATVASIRRIVDAQSEQTLADFARDAAAQREEYASRRKAEREAVENPKTLEDFRSFIRFHMDEGKTAGEARDLLSFEQREQFDRLAAEASRSTRKTKAEPVLSSSSQTTGGEIIATKHTQKGHDLFVVRLEDRVSREDYLALLSSAKKLGGYYSKFRGNGAVPGFQFTGREQAEAFLKLAQGDKAEAQEAVKARRDAYEDDRSQTAVQRLNEMADRLDEDADASLNAARKVNTAKRAGQAAAADAMAYADKSLAKTMRNIAGAIGNGTATFLDRVREKKQVEQLRDALRMAKWEEDKTKYPAWDQREKHSEEPATTQTVEFAAFPHYRLYRSSWAELGRKLSEKDGTKSLGKKILSVADDVTETYLEFAHSHLEEVSTYATQAGKPAVFKSREDAEKAIARSGYRGKAVVLPVKRGENRIILSPSAAQERGIWKGDDDRMLSLRPELVDELFDKQGSTSRDIPWQLFDIRQKRKALARMGIETPAEYRMALREFVGLQAAAKQDKVRELERSVMRDAANNRGWLDFFPTPVAVTEEMLAAADIRPGMGVLEPSAGMGHIADRIREKGVEPVVAELEPQKRELLEAKGYEVIGKDFMKDIPEGESFDRIVMNPPFSKRQDTEHVRRAYDLLNPGGKLVAIVSEGSFFGKDKKASEFRDWLEEVGGTSEKLAEGSFNDPSLPVTTGVNTRMVVIEKEGTPMASVTPGEFLPAMPSTRLRIRKAAVQRVADALGKRAANAADTRVVQSFEELPEHIRQLYGEVSSRLEGVYDPASGTVYLVADNLRGTARAAEVWMHENMVHHGLNGLLGMDEKRRVLNRLWQSMGGMGNAGIASIARKYGVDPRSDVEGRALVMEEYLAHLAEKRAAGKLSDQEQALWRRFVEAVLRAWHALTDAVTGRTGSMKYENVDRLLSALDRYVFEGRPEGMAEGGMVPAMASVDRSGSDMEAAHAAWEQVQRDAEEWGRQVDGYMPGVKGRAGKDTTLLTVCRTPDVLQKLGAVDLPMTMTRDNLTKILSDKQDHALPKDLVKQLPQAVAEPIMVFESATQADAFVVLTELRHEGRSVMVAVHLDTERQHIRVNDIASAYKRGNEGWYVRQIEEGRLLYQDKKKSLAWARTARLQLPLVRKLPSRLSGNKILTEADVVKPIAPDNKPLASLRDVFGTTAKEEQRAEDAAPKTPLDSFRSKIGGHRPTVAERFAAFRENWKRKVEQQVFDHFASIKDVSKDGYVQARMTTSLGTQIESLIKYGAPVWNDGIMGVEGKSLTDVFAPVASEMDSFMGWMVANRAARLKKEGRENLFTDAEIAAAQKLNEGVMPDGSKRAATYKQVFEDFARFKKAVLDFAQEGGIIDPESRSAWENADYIPFYRVKDGLDAVRSARNNSGLAGQSSGIKTLKGGKANIGDPVENIMRNFIHLIDAAQKNRAADMILQDMAKARLARKLTPEEVARLEKRQGDELTEVLAQDKELAAQCGPLTDSQKKVIAATFNPTEFNYVRVQKDGKSLYYSVEDPMLLDALTGMWKQDGRQGPVWKLLRGTRRLLTTGVTSMPDFMLRNFLRDTLHAWTIEHQSGYRPLVDSLAQIKNTFNVDEDTKQLLAAGSAFMGSGYRLGNSGEEAAKALNKVLDKYGMDKKAFQDSVLDTGEKLKAFVGKLREGYEHAGSAAENAARLAVYKKMRAKGFSHREAAFAAKDLMDFTVRGQSQLIQSLCETVPFLGARLAGLHRLGRGAVENPRAFAAKGMTIALASMALYALNQALNPDDWDKMEDWEKDTYFHFWVDGEHFRLPKPFEVGFIFGTIPERMMEQLITDKSGGVFASRVFAGIWDQLAFNPFPQAVRPLVEQVANKDFFRETPIVGMGMDRKAPVDQFDSRTSLTVRAMASFMDALLTPVMGKTGADVLRSPKRLEHLVNGYFGGLGAFVLGASDMVLRPLGNEPEAPERKLEELPIIRSFYGGSGEKRTRYESELYEVMKQGNKLHASLKQIAEEGGNVSAAKAELSHDDIVALANRKGLTALTKEFGKLNKAAEKVRINRVMSSSDKQRELDNIQRRKNILAQRAMKRIEEMRVQ</sequence>
<dbReference type="Pfam" id="PF18763">
    <property type="entry name" value="ddrB-ParB"/>
    <property type="match status" value="1"/>
</dbReference>
<dbReference type="InterPro" id="IPR040561">
    <property type="entry name" value="LPD38"/>
</dbReference>
<protein>
    <recommendedName>
        <fullName evidence="7">Large polyvalent protein associated domain-containing protein</fullName>
    </recommendedName>
</protein>
<evidence type="ECO:0000259" key="2">
    <source>
        <dbReference type="Pfam" id="PF18763"/>
    </source>
</evidence>
<feature type="compositionally biased region" description="Basic and acidic residues" evidence="1">
    <location>
        <begin position="1519"/>
        <end position="1535"/>
    </location>
</feature>
<feature type="region of interest" description="Disordered" evidence="1">
    <location>
        <begin position="1042"/>
        <end position="1125"/>
    </location>
</feature>
<dbReference type="GO" id="GO:0008168">
    <property type="term" value="F:methyltransferase activity"/>
    <property type="evidence" value="ECO:0007669"/>
    <property type="project" value="InterPro"/>
</dbReference>
<dbReference type="eggNOG" id="COG3170">
    <property type="taxonomic scope" value="Bacteria"/>
</dbReference>
<dbReference type="GeneID" id="78087693"/>
<dbReference type="InterPro" id="IPR029063">
    <property type="entry name" value="SAM-dependent_MTases_sf"/>
</dbReference>
<dbReference type="SUPFAM" id="SSF53335">
    <property type="entry name" value="S-adenosyl-L-methionine-dependent methyltransferases"/>
    <property type="match status" value="1"/>
</dbReference>
<reference evidence="5 6" key="1">
    <citation type="submission" date="2010-10" db="EMBL/GenBank/DDBJ databases">
        <authorList>
            <consortium name="The Broad Institute Genome Sequencing Platform"/>
            <person name="Ward D."/>
            <person name="Earl A."/>
            <person name="Feldgarden M."/>
            <person name="Young S.K."/>
            <person name="Gargeya S."/>
            <person name="Zeng Q."/>
            <person name="Alvarado L."/>
            <person name="Berlin A."/>
            <person name="Bochicchio J."/>
            <person name="Chapman S.B."/>
            <person name="Chen Z."/>
            <person name="Freedman E."/>
            <person name="Gellesch M."/>
            <person name="Goldberg J."/>
            <person name="Griggs A."/>
            <person name="Gujja S."/>
            <person name="Heilman E."/>
            <person name="Heiman D."/>
            <person name="Howarth C."/>
            <person name="Mehta T."/>
            <person name="Neiman D."/>
            <person name="Pearson M."/>
            <person name="Roberts A."/>
            <person name="Saif S."/>
            <person name="Shea T."/>
            <person name="Shenoy N."/>
            <person name="Sisk P."/>
            <person name="Stolte C."/>
            <person name="Sykes S."/>
            <person name="White J."/>
            <person name="Yandava C."/>
            <person name="Allen-Vercoe E."/>
            <person name="Sibley C."/>
            <person name="Ambrose C.E."/>
            <person name="Strauss J."/>
            <person name="Daigneault M."/>
            <person name="Haas B."/>
            <person name="Nusbaum C."/>
            <person name="Birren B."/>
        </authorList>
    </citation>
    <scope>NUCLEOTIDE SEQUENCE [LARGE SCALE GENOMIC DNA]</scope>
    <source>
        <strain evidence="5 6">3_1_6</strain>
    </source>
</reference>